<dbReference type="EMBL" id="JAUTXU010000213">
    <property type="protein sequence ID" value="KAK3698237.1"/>
    <property type="molecule type" value="Genomic_DNA"/>
</dbReference>
<evidence type="ECO:0000313" key="2">
    <source>
        <dbReference type="Proteomes" id="UP001281147"/>
    </source>
</evidence>
<sequence>MSRRRKQQDNPAKKIVHEDYQDFNTAIGQARHALPVPICRGARIIQLAAPPPPRHTRTSHVDINHISEGLDCHQDASCRMQYSIEHPTVPNPKCKTSLLQSSAVHRPKPPSEPRREAKRESERAHNASPIDTEVEVQARTAAEGREQGGYLELTGLKSYQTSPKMDTDRLSQDAFPQTPVVVNRVFLEEHDPFGKQPGFDRSLFVVQQQKGSPNGGQALGSGASECGASMAAARSDNDKNQNQNDKNKSRLAQNLQIKGRQARILYPNDDVDEAQRPRSAPSTPAARTCQKGTASIIPISNKQDTAVAAEHSDHHRPQAGQSSWSHSRSDVTSWASNMDRSTALDDGSRKQSWVLSIRKRPLLLASALLSDHERTSALSLQHQRQAQADSILGQSPFRVQAQHHPLQRSVSLDRCTKALPGMTITTDMDDYHSRRADPGEEVTSHATLLGEVVEAESVLSSPSSNNDSDEEAYETPMTSPSRSPAKARPSTLRFPKLNFGLFQLDGQEDISTDPASSDEQEDDAPTARVSIEAALRDALLVRRSTESTSNDENTTVRDEKEGGASTHQLTYLDLSAPEAQASPSAQLTTDLEDVTPLVPASPAKGAFPFPSNRSNEVSMPKRAASRYPSALLKHCERNASTRQRRLMTEGLRSPDRFIAGRTGTPTKEMLLLSKPRVKQIVSAKATTELDAFGPVPVRSLRMAEQFATVRSPPPLPRPVGMVGTRIQERPPQNRRAASAGTVWTVGGSMVTEGVLSTSNGRGGRTTTGSNAPHYVADFLRKNSPSEEEVTHGRRLALAMGIDRSARMIEHSSPSSAASSRSPSSGDNRHGREWRNGAWQQDGVLTRCYAPAMAMILRKQGRRRSKMFQLSRFVFLTRLLYEMTFTVLCSPIRQLYSVWPLELGPHVYLWSENRGSRNIPDSLSAPQGSSHVTSVSFSSEEGGSATLAIGRADGRITLWSPLDRDPRFDSEQPSPVSCVSFRPTTVRRPSIRDPIAMVVTEELLVGDEVGYVYYYSIEWPDNEQRDLFNWHGSMTLLARINCHSQQVCGLAWSPDGECFATGGNDNQLFLFNSKKVLQPSRHQHTSNVTAVHVRSESSSTTATITGQNEVLTIVPGAEKHIFALNAAVKAIAFAPWQSTLLAAGGGSSDRCIHFFHTSSGASLGTIECHAQVTSLVFSEKRQEIAATFGFAQPEHPYRVAVFTWPGCNMVVKIPWFSEERALFAVAYPRGPRSGRAQNGTGASTSGTRAAAAEGQSWYGKRTRQEGCLVVATSDASIKFHEIWAEHSLGGGKRVASGVLGGSQILEEECSGDITRWSVIR</sequence>
<evidence type="ECO:0000313" key="1">
    <source>
        <dbReference type="EMBL" id="KAK3698237.1"/>
    </source>
</evidence>
<comment type="caution">
    <text evidence="1">The sequence shown here is derived from an EMBL/GenBank/DDBJ whole genome shotgun (WGS) entry which is preliminary data.</text>
</comment>
<dbReference type="Proteomes" id="UP001281147">
    <property type="component" value="Unassembled WGS sequence"/>
</dbReference>
<organism evidence="1 2">
    <name type="scientific">Vermiconidia calcicola</name>
    <dbReference type="NCBI Taxonomy" id="1690605"/>
    <lineage>
        <taxon>Eukaryota</taxon>
        <taxon>Fungi</taxon>
        <taxon>Dikarya</taxon>
        <taxon>Ascomycota</taxon>
        <taxon>Pezizomycotina</taxon>
        <taxon>Dothideomycetes</taxon>
        <taxon>Dothideomycetidae</taxon>
        <taxon>Mycosphaerellales</taxon>
        <taxon>Extremaceae</taxon>
        <taxon>Vermiconidia</taxon>
    </lineage>
</organism>
<keyword evidence="2" id="KW-1185">Reference proteome</keyword>
<accession>A0ACC3MLI6</accession>
<protein>
    <submittedName>
        <fullName evidence="1">Uncharacterized protein</fullName>
    </submittedName>
</protein>
<proteinExistence type="predicted"/>
<gene>
    <name evidence="1" type="ORF">LTR37_017062</name>
</gene>
<reference evidence="1" key="1">
    <citation type="submission" date="2023-07" db="EMBL/GenBank/DDBJ databases">
        <title>Black Yeasts Isolated from many extreme environments.</title>
        <authorList>
            <person name="Coleine C."/>
            <person name="Stajich J.E."/>
            <person name="Selbmann L."/>
        </authorList>
    </citation>
    <scope>NUCLEOTIDE SEQUENCE</scope>
    <source>
        <strain evidence="1">CCFEE 5714</strain>
    </source>
</reference>
<name>A0ACC3MLI6_9PEZI</name>